<dbReference type="RefSeq" id="WP_367952826.1">
    <property type="nucleotide sequence ID" value="NZ_JBDPGJ010000001.1"/>
</dbReference>
<organism evidence="2 3">
    <name type="scientific">Aquibium pacificus</name>
    <dbReference type="NCBI Taxonomy" id="3153579"/>
    <lineage>
        <taxon>Bacteria</taxon>
        <taxon>Pseudomonadati</taxon>
        <taxon>Pseudomonadota</taxon>
        <taxon>Alphaproteobacteria</taxon>
        <taxon>Hyphomicrobiales</taxon>
        <taxon>Phyllobacteriaceae</taxon>
        <taxon>Aquibium</taxon>
    </lineage>
</organism>
<gene>
    <name evidence="2" type="ORF">ABGN05_04740</name>
</gene>
<evidence type="ECO:0000259" key="1">
    <source>
        <dbReference type="Pfam" id="PF04993"/>
    </source>
</evidence>
<evidence type="ECO:0000313" key="2">
    <source>
        <dbReference type="EMBL" id="MEX0404967.1"/>
    </source>
</evidence>
<name>A0ABV3SE14_9HYPH</name>
<dbReference type="Proteomes" id="UP001556692">
    <property type="component" value="Unassembled WGS sequence"/>
</dbReference>
<dbReference type="Gene3D" id="3.30.1460.30">
    <property type="entry name" value="YgaC/TfoX-N like chaperone"/>
    <property type="match status" value="1"/>
</dbReference>
<keyword evidence="3" id="KW-1185">Reference proteome</keyword>
<proteinExistence type="predicted"/>
<feature type="domain" description="TfoX N-terminal" evidence="1">
    <location>
        <begin position="17"/>
        <end position="99"/>
    </location>
</feature>
<evidence type="ECO:0000313" key="3">
    <source>
        <dbReference type="Proteomes" id="UP001556692"/>
    </source>
</evidence>
<accession>A0ABV3SE14</accession>
<protein>
    <submittedName>
        <fullName evidence="2">TfoX/Sxy family protein</fullName>
    </submittedName>
</protein>
<reference evidence="2 3" key="1">
    <citation type="submission" date="2024-05" db="EMBL/GenBank/DDBJ databases">
        <authorList>
            <person name="Jiang F."/>
        </authorList>
    </citation>
    <scope>NUCLEOTIDE SEQUENCE [LARGE SCALE GENOMIC DNA]</scope>
    <source>
        <strain evidence="2 3">LZ166</strain>
    </source>
</reference>
<dbReference type="Pfam" id="PF04993">
    <property type="entry name" value="TfoX_N"/>
    <property type="match status" value="1"/>
</dbReference>
<sequence>MADELSQRIRSVLAADPNVGEIRMFGGLCFTLNGNMLVGRMKSGDLLARVGVEREPDALAMDGAARMDFTGRGMPGFIVVSADALQDDEVLRRWIAMATAYVGPLPPKMKPAPKAKKKAAKAKSA</sequence>
<dbReference type="EMBL" id="JBDPGJ010000001">
    <property type="protein sequence ID" value="MEX0404967.1"/>
    <property type="molecule type" value="Genomic_DNA"/>
</dbReference>
<dbReference type="SUPFAM" id="SSF159894">
    <property type="entry name" value="YgaC/TfoX-N like"/>
    <property type="match status" value="1"/>
</dbReference>
<dbReference type="InterPro" id="IPR007076">
    <property type="entry name" value="TfoX_N"/>
</dbReference>
<comment type="caution">
    <text evidence="2">The sequence shown here is derived from an EMBL/GenBank/DDBJ whole genome shotgun (WGS) entry which is preliminary data.</text>
</comment>